<dbReference type="GO" id="GO:0003676">
    <property type="term" value="F:nucleic acid binding"/>
    <property type="evidence" value="ECO:0007669"/>
    <property type="project" value="InterPro"/>
</dbReference>
<dbReference type="Gene3D" id="3.30.420.10">
    <property type="entry name" value="Ribonuclease H-like superfamily/Ribonuclease H"/>
    <property type="match status" value="1"/>
</dbReference>
<dbReference type="InterPro" id="IPR002156">
    <property type="entry name" value="RNaseH_domain"/>
</dbReference>
<dbReference type="InterPro" id="IPR012337">
    <property type="entry name" value="RNaseH-like_sf"/>
</dbReference>
<dbReference type="SUPFAM" id="SSF53098">
    <property type="entry name" value="Ribonuclease H-like"/>
    <property type="match status" value="1"/>
</dbReference>
<proteinExistence type="predicted"/>
<name>A0AAV5BAP3_ELECO</name>
<comment type="caution">
    <text evidence="2">The sequence shown here is derived from an EMBL/GenBank/DDBJ whole genome shotgun (WGS) entry which is preliminary data.</text>
</comment>
<dbReference type="PANTHER" id="PTHR47723">
    <property type="entry name" value="OS05G0353850 PROTEIN"/>
    <property type="match status" value="1"/>
</dbReference>
<dbReference type="EMBL" id="BQKI01000001">
    <property type="protein sequence ID" value="GJM84373.1"/>
    <property type="molecule type" value="Genomic_DNA"/>
</dbReference>
<keyword evidence="3" id="KW-1185">Reference proteome</keyword>
<dbReference type="InterPro" id="IPR044730">
    <property type="entry name" value="RNase_H-like_dom_plant"/>
</dbReference>
<reference evidence="2" key="1">
    <citation type="journal article" date="2018" name="DNA Res.">
        <title>Multiple hybrid de novo genome assembly of finger millet, an orphan allotetraploid crop.</title>
        <authorList>
            <person name="Hatakeyama M."/>
            <person name="Aluri S."/>
            <person name="Balachadran M.T."/>
            <person name="Sivarajan S.R."/>
            <person name="Patrignani A."/>
            <person name="Gruter S."/>
            <person name="Poveda L."/>
            <person name="Shimizu-Inatsugi R."/>
            <person name="Baeten J."/>
            <person name="Francoijs K.J."/>
            <person name="Nataraja K.N."/>
            <person name="Reddy Y.A.N."/>
            <person name="Phadnis S."/>
            <person name="Ravikumar R.L."/>
            <person name="Schlapbach R."/>
            <person name="Sreeman S.M."/>
            <person name="Shimizu K.K."/>
        </authorList>
    </citation>
    <scope>NUCLEOTIDE SEQUENCE</scope>
</reference>
<protein>
    <recommendedName>
        <fullName evidence="1">RNase H type-1 domain-containing protein</fullName>
    </recommendedName>
</protein>
<dbReference type="PANTHER" id="PTHR47723:SF24">
    <property type="entry name" value="RNASE H TYPE-1 DOMAIN-CONTAINING PROTEIN"/>
    <property type="match status" value="1"/>
</dbReference>
<reference evidence="2" key="2">
    <citation type="submission" date="2021-12" db="EMBL/GenBank/DDBJ databases">
        <title>Resequencing data analysis of finger millet.</title>
        <authorList>
            <person name="Hatakeyama M."/>
            <person name="Aluri S."/>
            <person name="Balachadran M.T."/>
            <person name="Sivarajan S.R."/>
            <person name="Poveda L."/>
            <person name="Shimizu-Inatsugi R."/>
            <person name="Schlapbach R."/>
            <person name="Sreeman S.M."/>
            <person name="Shimizu K.K."/>
        </authorList>
    </citation>
    <scope>NUCLEOTIDE SEQUENCE</scope>
</reference>
<dbReference type="GO" id="GO:0004523">
    <property type="term" value="F:RNA-DNA hybrid ribonuclease activity"/>
    <property type="evidence" value="ECO:0007669"/>
    <property type="project" value="InterPro"/>
</dbReference>
<evidence type="ECO:0000313" key="3">
    <source>
        <dbReference type="Proteomes" id="UP001054889"/>
    </source>
</evidence>
<gene>
    <name evidence="2" type="primary">ga00035</name>
    <name evidence="2" type="ORF">PR202_ga00035</name>
</gene>
<dbReference type="Pfam" id="PF13456">
    <property type="entry name" value="RVT_3"/>
    <property type="match status" value="1"/>
</dbReference>
<organism evidence="2 3">
    <name type="scientific">Eleusine coracana subsp. coracana</name>
    <dbReference type="NCBI Taxonomy" id="191504"/>
    <lineage>
        <taxon>Eukaryota</taxon>
        <taxon>Viridiplantae</taxon>
        <taxon>Streptophyta</taxon>
        <taxon>Embryophyta</taxon>
        <taxon>Tracheophyta</taxon>
        <taxon>Spermatophyta</taxon>
        <taxon>Magnoliopsida</taxon>
        <taxon>Liliopsida</taxon>
        <taxon>Poales</taxon>
        <taxon>Poaceae</taxon>
        <taxon>PACMAD clade</taxon>
        <taxon>Chloridoideae</taxon>
        <taxon>Cynodonteae</taxon>
        <taxon>Eleusininae</taxon>
        <taxon>Eleusine</taxon>
    </lineage>
</organism>
<dbReference type="CDD" id="cd06222">
    <property type="entry name" value="RNase_H_like"/>
    <property type="match status" value="1"/>
</dbReference>
<feature type="domain" description="RNase H type-1" evidence="1">
    <location>
        <begin position="3"/>
        <end position="125"/>
    </location>
</feature>
<dbReference type="InterPro" id="IPR053151">
    <property type="entry name" value="RNase_H-like"/>
</dbReference>
<evidence type="ECO:0000259" key="1">
    <source>
        <dbReference type="Pfam" id="PF13456"/>
    </source>
</evidence>
<dbReference type="AlphaFoldDB" id="A0AAV5BAP3"/>
<dbReference type="InterPro" id="IPR036397">
    <property type="entry name" value="RNaseH_sf"/>
</dbReference>
<accession>A0AAV5BAP3</accession>
<dbReference type="Proteomes" id="UP001054889">
    <property type="component" value="Unassembled WGS sequence"/>
</dbReference>
<sequence length="158" mass="17258">MINVDGSYKETESIGGWGFVIRDNSGDVVGSCAGRIEHCTDAMHAEIMATLQALTFATEASMMRIEIEMDAINVKTTLTTQKYDLSPLSMLIRDTKFLMLSEFLETRVAYQPRACNKVADALAKFGCDLEPGGTMLWPDGNPTFVNDLVVADVQSAHG</sequence>
<evidence type="ECO:0000313" key="2">
    <source>
        <dbReference type="EMBL" id="GJM84373.1"/>
    </source>
</evidence>